<dbReference type="Proteomes" id="UP001596203">
    <property type="component" value="Unassembled WGS sequence"/>
</dbReference>
<dbReference type="Pfam" id="PF07730">
    <property type="entry name" value="HisKA_3"/>
    <property type="match status" value="1"/>
</dbReference>
<protein>
    <recommendedName>
        <fullName evidence="2">histidine kinase</fullName>
        <ecNumber evidence="2">2.7.13.3</ecNumber>
    </recommendedName>
</protein>
<dbReference type="CDD" id="cd16917">
    <property type="entry name" value="HATPase_UhpB-NarQ-NarX-like"/>
    <property type="match status" value="1"/>
</dbReference>
<keyword evidence="4" id="KW-0808">Transferase</keyword>
<dbReference type="SUPFAM" id="SSF55874">
    <property type="entry name" value="ATPase domain of HSP90 chaperone/DNA topoisomerase II/histidine kinase"/>
    <property type="match status" value="1"/>
</dbReference>
<evidence type="ECO:0000313" key="14">
    <source>
        <dbReference type="Proteomes" id="UP001596203"/>
    </source>
</evidence>
<dbReference type="GO" id="GO:0016301">
    <property type="term" value="F:kinase activity"/>
    <property type="evidence" value="ECO:0007669"/>
    <property type="project" value="UniProtKB-KW"/>
</dbReference>
<dbReference type="Gene3D" id="3.30.565.10">
    <property type="entry name" value="Histidine kinase-like ATPase, C-terminal domain"/>
    <property type="match status" value="1"/>
</dbReference>
<dbReference type="InterPro" id="IPR011712">
    <property type="entry name" value="Sig_transdc_His_kin_sub3_dim/P"/>
</dbReference>
<feature type="transmembrane region" description="Helical" evidence="10">
    <location>
        <begin position="163"/>
        <end position="186"/>
    </location>
</feature>
<keyword evidence="10" id="KW-0472">Membrane</keyword>
<keyword evidence="8" id="KW-0902">Two-component regulatory system</keyword>
<evidence type="ECO:0000256" key="6">
    <source>
        <dbReference type="ARBA" id="ARBA00022777"/>
    </source>
</evidence>
<keyword evidence="6 13" id="KW-0418">Kinase</keyword>
<evidence type="ECO:0000256" key="4">
    <source>
        <dbReference type="ARBA" id="ARBA00022679"/>
    </source>
</evidence>
<evidence type="ECO:0000256" key="8">
    <source>
        <dbReference type="ARBA" id="ARBA00023012"/>
    </source>
</evidence>
<reference evidence="14" key="1">
    <citation type="journal article" date="2019" name="Int. J. Syst. Evol. Microbiol.">
        <title>The Global Catalogue of Microorganisms (GCM) 10K type strain sequencing project: providing services to taxonomists for standard genome sequencing and annotation.</title>
        <authorList>
            <consortium name="The Broad Institute Genomics Platform"/>
            <consortium name="The Broad Institute Genome Sequencing Center for Infectious Disease"/>
            <person name="Wu L."/>
            <person name="Ma J."/>
        </authorList>
    </citation>
    <scope>NUCLEOTIDE SEQUENCE [LARGE SCALE GENOMIC DNA]</scope>
    <source>
        <strain evidence="14">ZS-35-S2</strain>
    </source>
</reference>
<dbReference type="PANTHER" id="PTHR24421:SF10">
    <property type="entry name" value="NITRATE_NITRITE SENSOR PROTEIN NARQ"/>
    <property type="match status" value="1"/>
</dbReference>
<feature type="region of interest" description="Disordered" evidence="9">
    <location>
        <begin position="416"/>
        <end position="439"/>
    </location>
</feature>
<evidence type="ECO:0000259" key="11">
    <source>
        <dbReference type="Pfam" id="PF07730"/>
    </source>
</evidence>
<keyword evidence="14" id="KW-1185">Reference proteome</keyword>
<keyword evidence="5" id="KW-0547">Nucleotide-binding</keyword>
<keyword evidence="7" id="KW-0067">ATP-binding</keyword>
<feature type="transmembrane region" description="Helical" evidence="10">
    <location>
        <begin position="54"/>
        <end position="77"/>
    </location>
</feature>
<evidence type="ECO:0000256" key="3">
    <source>
        <dbReference type="ARBA" id="ARBA00022553"/>
    </source>
</evidence>
<sequence>MPARTALEALTMRPGRFLRSVWPWRSGAYLAGGALVGCVTLGPAVLLADRGPTPSAVLAVLAAALVVLVGGVALAGLERRRLRLVDRDPIDDPHRPLDGRGWRQQLSVRLREDVTRREIVYAVVSSTLLGWMDAVVLLCVVWAPVTFLLAPIREPEHAGWQQLIVTVTGAALLACAPYPVTAWAGARAAMARAILGPRATDDLGERLVEVTRSRARLVDAFEIERRRIERDLHDGAQQRLVALTMQLGLARLEVSPDSPVDEPLAKAHDLAKQALTELRELIRGVHPQVLTGRGLAAAVQDVAGRSPVPVDVDIRLSGRLPTSIEVTAYFVVVEALANLAKHSGATRAAVTASMVDGRLVLRVRDDGIGGADPAAGTGLAGLADRVAAVDGTVALSSPAGGPTVLQVEFAGEPFAARPARDGSARGGPVREGSTSTAGG</sequence>
<evidence type="ECO:0000256" key="9">
    <source>
        <dbReference type="SAM" id="MobiDB-lite"/>
    </source>
</evidence>
<dbReference type="EMBL" id="JBHSPR010000017">
    <property type="protein sequence ID" value="MFC6018453.1"/>
    <property type="molecule type" value="Genomic_DNA"/>
</dbReference>
<comment type="caution">
    <text evidence="13">The sequence shown here is derived from an EMBL/GenBank/DDBJ whole genome shotgun (WGS) entry which is preliminary data.</text>
</comment>
<evidence type="ECO:0000259" key="12">
    <source>
        <dbReference type="Pfam" id="PF13796"/>
    </source>
</evidence>
<dbReference type="RefSeq" id="WP_377423963.1">
    <property type="nucleotide sequence ID" value="NZ_JBHSPR010000017.1"/>
</dbReference>
<gene>
    <name evidence="13" type="ORF">ACFP2T_19865</name>
</gene>
<evidence type="ECO:0000256" key="10">
    <source>
        <dbReference type="SAM" id="Phobius"/>
    </source>
</evidence>
<evidence type="ECO:0000256" key="7">
    <source>
        <dbReference type="ARBA" id="ARBA00022840"/>
    </source>
</evidence>
<dbReference type="EC" id="2.7.13.3" evidence="2"/>
<feature type="transmembrane region" description="Helical" evidence="10">
    <location>
        <begin position="119"/>
        <end position="143"/>
    </location>
</feature>
<proteinExistence type="predicted"/>
<feature type="domain" description="Signal transduction histidine kinase subgroup 3 dimerisation and phosphoacceptor" evidence="11">
    <location>
        <begin position="224"/>
        <end position="290"/>
    </location>
</feature>
<evidence type="ECO:0000313" key="13">
    <source>
        <dbReference type="EMBL" id="MFC6018453.1"/>
    </source>
</evidence>
<dbReference type="InterPro" id="IPR025828">
    <property type="entry name" value="Put_sensor_dom"/>
</dbReference>
<keyword evidence="10" id="KW-0812">Transmembrane</keyword>
<keyword evidence="10" id="KW-1133">Transmembrane helix</keyword>
<dbReference type="PANTHER" id="PTHR24421">
    <property type="entry name" value="NITRATE/NITRITE SENSOR PROTEIN NARX-RELATED"/>
    <property type="match status" value="1"/>
</dbReference>
<comment type="catalytic activity">
    <reaction evidence="1">
        <text>ATP + protein L-histidine = ADP + protein N-phospho-L-histidine.</text>
        <dbReference type="EC" id="2.7.13.3"/>
    </reaction>
</comment>
<keyword evidence="3" id="KW-0597">Phosphoprotein</keyword>
<evidence type="ECO:0000256" key="5">
    <source>
        <dbReference type="ARBA" id="ARBA00022741"/>
    </source>
</evidence>
<evidence type="ECO:0000256" key="2">
    <source>
        <dbReference type="ARBA" id="ARBA00012438"/>
    </source>
</evidence>
<feature type="domain" description="Putative sensor" evidence="12">
    <location>
        <begin position="29"/>
        <end position="195"/>
    </location>
</feature>
<accession>A0ABW1KCE2</accession>
<dbReference type="Gene3D" id="1.20.5.1930">
    <property type="match status" value="1"/>
</dbReference>
<name>A0ABW1KCE2_9ACTN</name>
<organism evidence="13 14">
    <name type="scientific">Plantactinospora solaniradicis</name>
    <dbReference type="NCBI Taxonomy" id="1723736"/>
    <lineage>
        <taxon>Bacteria</taxon>
        <taxon>Bacillati</taxon>
        <taxon>Actinomycetota</taxon>
        <taxon>Actinomycetes</taxon>
        <taxon>Micromonosporales</taxon>
        <taxon>Micromonosporaceae</taxon>
        <taxon>Plantactinospora</taxon>
    </lineage>
</organism>
<dbReference type="InterPro" id="IPR050482">
    <property type="entry name" value="Sensor_HK_TwoCompSys"/>
</dbReference>
<dbReference type="InterPro" id="IPR036890">
    <property type="entry name" value="HATPase_C_sf"/>
</dbReference>
<feature type="transmembrane region" description="Helical" evidence="10">
    <location>
        <begin position="28"/>
        <end position="48"/>
    </location>
</feature>
<evidence type="ECO:0000256" key="1">
    <source>
        <dbReference type="ARBA" id="ARBA00000085"/>
    </source>
</evidence>
<dbReference type="Pfam" id="PF13796">
    <property type="entry name" value="Sensor"/>
    <property type="match status" value="1"/>
</dbReference>